<dbReference type="AlphaFoldDB" id="A0A2V1D5Y6"/>
<protein>
    <submittedName>
        <fullName evidence="2">Uncharacterized protein</fullName>
    </submittedName>
</protein>
<evidence type="ECO:0000313" key="2">
    <source>
        <dbReference type="EMBL" id="PVH93442.1"/>
    </source>
</evidence>
<gene>
    <name evidence="2" type="ORF">DM02DRAFT_227916</name>
</gene>
<dbReference type="EMBL" id="KZ805590">
    <property type="protein sequence ID" value="PVH93442.1"/>
    <property type="molecule type" value="Genomic_DNA"/>
</dbReference>
<keyword evidence="1" id="KW-1133">Transmembrane helix</keyword>
<evidence type="ECO:0000256" key="1">
    <source>
        <dbReference type="SAM" id="Phobius"/>
    </source>
</evidence>
<feature type="transmembrane region" description="Helical" evidence="1">
    <location>
        <begin position="34"/>
        <end position="59"/>
    </location>
</feature>
<name>A0A2V1D5Y6_9PLEO</name>
<proteinExistence type="predicted"/>
<dbReference type="Proteomes" id="UP000244855">
    <property type="component" value="Unassembled WGS sequence"/>
</dbReference>
<accession>A0A2V1D5Y6</accession>
<organism evidence="2 3">
    <name type="scientific">Periconia macrospinosa</name>
    <dbReference type="NCBI Taxonomy" id="97972"/>
    <lineage>
        <taxon>Eukaryota</taxon>
        <taxon>Fungi</taxon>
        <taxon>Dikarya</taxon>
        <taxon>Ascomycota</taxon>
        <taxon>Pezizomycotina</taxon>
        <taxon>Dothideomycetes</taxon>
        <taxon>Pleosporomycetidae</taxon>
        <taxon>Pleosporales</taxon>
        <taxon>Massarineae</taxon>
        <taxon>Periconiaceae</taxon>
        <taxon>Periconia</taxon>
    </lineage>
</organism>
<keyword evidence="3" id="KW-1185">Reference proteome</keyword>
<reference evidence="2 3" key="1">
    <citation type="journal article" date="2018" name="Sci. Rep.">
        <title>Comparative genomics provides insights into the lifestyle and reveals functional heterogeneity of dark septate endophytic fungi.</title>
        <authorList>
            <person name="Knapp D.G."/>
            <person name="Nemeth J.B."/>
            <person name="Barry K."/>
            <person name="Hainaut M."/>
            <person name="Henrissat B."/>
            <person name="Johnson J."/>
            <person name="Kuo A."/>
            <person name="Lim J.H.P."/>
            <person name="Lipzen A."/>
            <person name="Nolan M."/>
            <person name="Ohm R.A."/>
            <person name="Tamas L."/>
            <person name="Grigoriev I.V."/>
            <person name="Spatafora J.W."/>
            <person name="Nagy L.G."/>
            <person name="Kovacs G.M."/>
        </authorList>
    </citation>
    <scope>NUCLEOTIDE SEQUENCE [LARGE SCALE GENOMIC DNA]</scope>
    <source>
        <strain evidence="2 3">DSE2036</strain>
    </source>
</reference>
<keyword evidence="1" id="KW-0472">Membrane</keyword>
<sequence>MKRERVCWVVFFGRVSHPFYDLFLLNTSFIDLQVNIGYLISPTLLVLTHDAFAAIYAYLEIMKLTSFTGKVLNI</sequence>
<evidence type="ECO:0000313" key="3">
    <source>
        <dbReference type="Proteomes" id="UP000244855"/>
    </source>
</evidence>
<keyword evidence="1" id="KW-0812">Transmembrane</keyword>